<dbReference type="InterPro" id="IPR006119">
    <property type="entry name" value="Resolv_N"/>
</dbReference>
<dbReference type="PANTHER" id="PTHR30461:SF23">
    <property type="entry name" value="DNA RECOMBINASE-RELATED"/>
    <property type="match status" value="1"/>
</dbReference>
<dbReference type="Gene3D" id="3.40.50.1390">
    <property type="entry name" value="Resolvase, N-terminal catalytic domain"/>
    <property type="match status" value="1"/>
</dbReference>
<dbReference type="Pfam" id="PF00239">
    <property type="entry name" value="Resolvase"/>
    <property type="match status" value="1"/>
</dbReference>
<feature type="coiled-coil region" evidence="1">
    <location>
        <begin position="457"/>
        <end position="513"/>
    </location>
</feature>
<keyword evidence="1" id="KW-0175">Coiled coil</keyword>
<dbReference type="EMBL" id="JASZZN010000004">
    <property type="protein sequence ID" value="MDM4015138.1"/>
    <property type="molecule type" value="Genomic_DNA"/>
</dbReference>
<dbReference type="InterPro" id="IPR050639">
    <property type="entry name" value="SSR_resolvase"/>
</dbReference>
<dbReference type="Gene3D" id="3.90.1750.20">
    <property type="entry name" value="Putative Large Serine Recombinase, Chain B, Domain 2"/>
    <property type="match status" value="1"/>
</dbReference>
<dbReference type="InterPro" id="IPR038109">
    <property type="entry name" value="DNA_bind_recomb_sf"/>
</dbReference>
<dbReference type="CDD" id="cd00338">
    <property type="entry name" value="Ser_Recombinase"/>
    <property type="match status" value="1"/>
</dbReference>
<gene>
    <name evidence="3" type="ORF">QTN89_06825</name>
</gene>
<dbReference type="RefSeq" id="WP_149496398.1">
    <property type="nucleotide sequence ID" value="NZ_JASZZN010000004.1"/>
</dbReference>
<sequence>MNQHSITNLGIANEQLRNKADDWWHASATFNSTLRSFDSNGALKSKIESAQHHGWQVGTVYSRFSTKLQHSTDDQVRECVQWAGRSGIYVPPELISVDEGVKGKRLRRAGLNRTKAILSQRLADVMLVFKASRLFRQAGKGYQFINEEVVEEGLRAVSVSQGIDTNDRKTWKLQLQIHGLLDDLLLDAIADHVRSGLTGLFLNKWTTGAIGVGYRRKEIPGAPPTNRGRPRTMPEVDPEAAELIREHARLLIDGMPIREGVRRWNQNQGPCDPRSSAGMMTYPAYRRLFSNPRLIGKWEFGRRRNQFSTKLDYVRQVEQSDDEVTSVQCEELRILDDQTFRRLQSLLDAKKTGRRGPRQPKKLRLWDLTTDCFYCDHCSAGHHRVRFHQTGANGAAMRCKNGDDCDSPSTVRRSEAVLAVCKEISRLVTDDTDLVESIARQIVKLDGEADRGLSRQLAALQKRLKLLSNRIEDLFELSGEGTDEDRREIKARLQAAQSERRIVQNEVVQLEDQISGSTQTLSLNQAAGLIDQLGPAILEAAEGELGDDAVYKALAMFRCVTGSQVRVRAEQRPNRKRFNVRGWFMPQIVHSARDQEFAVWLRKPPRLDAIAERVHELIDQQGLSHRGAAAVLREEGHNVNSGNVWYSYRRWYEMQGLPVPQLAYNNGRTRRRV</sequence>
<dbReference type="Pfam" id="PF07508">
    <property type="entry name" value="Recombinase"/>
    <property type="match status" value="1"/>
</dbReference>
<name>A0ABT7PF70_9BACT</name>
<keyword evidence="4" id="KW-1185">Reference proteome</keyword>
<evidence type="ECO:0000313" key="3">
    <source>
        <dbReference type="EMBL" id="MDM4015138.1"/>
    </source>
</evidence>
<evidence type="ECO:0000259" key="2">
    <source>
        <dbReference type="PROSITE" id="PS51737"/>
    </source>
</evidence>
<dbReference type="PANTHER" id="PTHR30461">
    <property type="entry name" value="DNA-INVERTASE FROM LAMBDOID PROPHAGE"/>
    <property type="match status" value="1"/>
</dbReference>
<dbReference type="Proteomes" id="UP001239462">
    <property type="component" value="Unassembled WGS sequence"/>
</dbReference>
<reference evidence="3 4" key="1">
    <citation type="submission" date="2023-06" db="EMBL/GenBank/DDBJ databases">
        <title>Roseiconus lacunae JC819 isolated from Gulf of Mannar region, Tamil Nadu.</title>
        <authorList>
            <person name="Pk S."/>
            <person name="Ch S."/>
            <person name="Ch V.R."/>
        </authorList>
    </citation>
    <scope>NUCLEOTIDE SEQUENCE [LARGE SCALE GENOMIC DNA]</scope>
    <source>
        <strain evidence="3 4">JC819</strain>
    </source>
</reference>
<accession>A0ABT7PF70</accession>
<comment type="caution">
    <text evidence="3">The sequence shown here is derived from an EMBL/GenBank/DDBJ whole genome shotgun (WGS) entry which is preliminary data.</text>
</comment>
<dbReference type="PROSITE" id="PS51737">
    <property type="entry name" value="RECOMBINASE_DNA_BIND"/>
    <property type="match status" value="1"/>
</dbReference>
<evidence type="ECO:0000256" key="1">
    <source>
        <dbReference type="SAM" id="Coils"/>
    </source>
</evidence>
<feature type="domain" description="Recombinase" evidence="2">
    <location>
        <begin position="224"/>
        <end position="353"/>
    </location>
</feature>
<evidence type="ECO:0000313" key="4">
    <source>
        <dbReference type="Proteomes" id="UP001239462"/>
    </source>
</evidence>
<dbReference type="InterPro" id="IPR011109">
    <property type="entry name" value="DNA_bind_recombinase_dom"/>
</dbReference>
<organism evidence="3 4">
    <name type="scientific">Roseiconus lacunae</name>
    <dbReference type="NCBI Taxonomy" id="2605694"/>
    <lineage>
        <taxon>Bacteria</taxon>
        <taxon>Pseudomonadati</taxon>
        <taxon>Planctomycetota</taxon>
        <taxon>Planctomycetia</taxon>
        <taxon>Pirellulales</taxon>
        <taxon>Pirellulaceae</taxon>
        <taxon>Roseiconus</taxon>
    </lineage>
</organism>
<dbReference type="SMART" id="SM00857">
    <property type="entry name" value="Resolvase"/>
    <property type="match status" value="1"/>
</dbReference>
<dbReference type="InterPro" id="IPR036162">
    <property type="entry name" value="Resolvase-like_N_sf"/>
</dbReference>
<proteinExistence type="predicted"/>
<dbReference type="SUPFAM" id="SSF53041">
    <property type="entry name" value="Resolvase-like"/>
    <property type="match status" value="1"/>
</dbReference>
<protein>
    <submittedName>
        <fullName evidence="3">Recombinase family protein</fullName>
    </submittedName>
</protein>